<dbReference type="AlphaFoldDB" id="A0AA37IZ49"/>
<keyword evidence="8" id="KW-1185">Reference proteome</keyword>
<evidence type="ECO:0000256" key="2">
    <source>
        <dbReference type="ARBA" id="ARBA00022525"/>
    </source>
</evidence>
<dbReference type="PANTHER" id="PTHR36108">
    <property type="entry name" value="COLOSSIN-B-RELATED"/>
    <property type="match status" value="1"/>
</dbReference>
<keyword evidence="2" id="KW-0964">Secreted</keyword>
<reference evidence="7" key="1">
    <citation type="journal article" date="2022" name="Int. J. Syst. Evol. Microbiol.">
        <title>Genome-based, phenotypic and chemotaxonomic classification of Faecalibacterium strains: proposal of three novel species Faecalibacterium duncaniae sp. nov., Faecalibacterium hattorii sp. nov. and Faecalibacterium gallinarum sp. nov. .</title>
        <authorList>
            <person name="Sakamoto M."/>
            <person name="Sakurai N."/>
            <person name="Tanno H."/>
            <person name="Iino T."/>
            <person name="Ohkuma M."/>
            <person name="Endo A."/>
        </authorList>
    </citation>
    <scope>NUCLEOTIDE SEQUENCE</scope>
    <source>
        <strain evidence="7">JCM 17207</strain>
    </source>
</reference>
<dbReference type="RefSeq" id="WP_238316489.1">
    <property type="nucleotide sequence ID" value="NZ_BQKV01000027.1"/>
</dbReference>
<keyword evidence="5" id="KW-0812">Transmembrane</keyword>
<evidence type="ECO:0000256" key="5">
    <source>
        <dbReference type="SAM" id="Phobius"/>
    </source>
</evidence>
<evidence type="ECO:0000256" key="1">
    <source>
        <dbReference type="ARBA" id="ARBA00007257"/>
    </source>
</evidence>
<evidence type="ECO:0000256" key="4">
    <source>
        <dbReference type="SAM" id="MobiDB-lite"/>
    </source>
</evidence>
<feature type="region of interest" description="Disordered" evidence="4">
    <location>
        <begin position="550"/>
        <end position="671"/>
    </location>
</feature>
<organism evidence="7 8">
    <name type="scientific">Faecalibacterium gallinarum</name>
    <dbReference type="NCBI Taxonomy" id="2903556"/>
    <lineage>
        <taxon>Bacteria</taxon>
        <taxon>Bacillati</taxon>
        <taxon>Bacillota</taxon>
        <taxon>Clostridia</taxon>
        <taxon>Eubacteriales</taxon>
        <taxon>Oscillospiraceae</taxon>
        <taxon>Faecalibacterium</taxon>
    </lineage>
</organism>
<feature type="domain" description="SpaA-like prealbumin fold" evidence="6">
    <location>
        <begin position="128"/>
        <end position="211"/>
    </location>
</feature>
<feature type="compositionally biased region" description="Acidic residues" evidence="4">
    <location>
        <begin position="615"/>
        <end position="624"/>
    </location>
</feature>
<dbReference type="EMBL" id="BQKV01000027">
    <property type="protein sequence ID" value="GJN64257.1"/>
    <property type="molecule type" value="Genomic_DNA"/>
</dbReference>
<feature type="domain" description="SpaA-like prealbumin fold" evidence="6">
    <location>
        <begin position="348"/>
        <end position="418"/>
    </location>
</feature>
<feature type="compositionally biased region" description="Basic residues" evidence="4">
    <location>
        <begin position="648"/>
        <end position="663"/>
    </location>
</feature>
<evidence type="ECO:0000313" key="8">
    <source>
        <dbReference type="Proteomes" id="UP001055185"/>
    </source>
</evidence>
<feature type="compositionally biased region" description="Acidic residues" evidence="4">
    <location>
        <begin position="587"/>
        <end position="600"/>
    </location>
</feature>
<sequence length="671" mass="73585">MSKLRKKSGGEPLNYWQSTADMMSALLLILLLVVMLLLLYIIQIPEEELIDPYPGSSTSLAGSGSEDGGWEDDETSAWDGDGEWDDDGGGGGGDDHEDEYEYPVAGGGGGYGQGEGNGKTAVYVMVIDSETEATIKEAGIRFELYTQDGGLQFLNTYYPRRVEYREYQTTSEGVFFLPEKVQLGQYFLHELNEPEGYDSAGNIEFVANEDRDWNEPLVVVVPLSPSKNIIRIRMIDADTGQPVAGGVYDVTAAEDIVTKDGTLRYTAGQTVDQILCDSSGYGESIELYLGDYILTQSTVPQYYAADTEPMEVSMEKKKTGVQPPVHQISCEKTTVLLQVSDELYPTIGLEGASFWLAREGGSGVSVVSDAGGQLVLTNLEKSTTYRLRQLSSQENYTFSEADLVFTVSPDGRIEEEVQKEYTITNRITRVELSVVDRVLRSHVSDHNVALYNAQDELVGVWDSTGMAKTLEGLEPGAYFVVLDGRNDQRRAIEIQDMAEIQTIHIPVWTLPGVGVILLALAALTGGIVLLVHHRRRRAEALPVRAPALVTAAGSDGPPSGPEPPAEPDPIPTEEPPTEPAPEAVTEPAEEPAPEPEPEPLEEPKAEPTPAPAEEPQAEPEPEPTEEPKPEPTAEPEQKYTYRAENPRGRKSATHGKPRRSFWNRRKDGRDR</sequence>
<keyword evidence="5" id="KW-0472">Membrane</keyword>
<dbReference type="PANTHER" id="PTHR36108:SF13">
    <property type="entry name" value="COLOSSIN-B-RELATED"/>
    <property type="match status" value="1"/>
</dbReference>
<dbReference type="Proteomes" id="UP001055185">
    <property type="component" value="Unassembled WGS sequence"/>
</dbReference>
<dbReference type="Gene3D" id="2.60.40.10">
    <property type="entry name" value="Immunoglobulins"/>
    <property type="match status" value="3"/>
</dbReference>
<gene>
    <name evidence="7" type="ORF">JCM17207_08820</name>
</gene>
<feature type="compositionally biased region" description="Acidic residues" evidence="4">
    <location>
        <begin position="68"/>
        <end position="88"/>
    </location>
</feature>
<dbReference type="Pfam" id="PF17802">
    <property type="entry name" value="SpaA"/>
    <property type="match status" value="2"/>
</dbReference>
<evidence type="ECO:0000256" key="3">
    <source>
        <dbReference type="ARBA" id="ARBA00022729"/>
    </source>
</evidence>
<keyword evidence="5" id="KW-1133">Transmembrane helix</keyword>
<proteinExistence type="inferred from homology"/>
<feature type="transmembrane region" description="Helical" evidence="5">
    <location>
        <begin position="508"/>
        <end position="531"/>
    </location>
</feature>
<name>A0AA37IZ49_9FIRM</name>
<evidence type="ECO:0000259" key="6">
    <source>
        <dbReference type="Pfam" id="PF17802"/>
    </source>
</evidence>
<dbReference type="InterPro" id="IPR041033">
    <property type="entry name" value="SpaA_PFL_dom_1"/>
</dbReference>
<protein>
    <recommendedName>
        <fullName evidence="6">SpaA-like prealbumin fold domain-containing protein</fullName>
    </recommendedName>
</protein>
<comment type="caution">
    <text evidence="7">The sequence shown here is derived from an EMBL/GenBank/DDBJ whole genome shotgun (WGS) entry which is preliminary data.</text>
</comment>
<keyword evidence="3" id="KW-0732">Signal</keyword>
<evidence type="ECO:0000313" key="7">
    <source>
        <dbReference type="EMBL" id="GJN64257.1"/>
    </source>
</evidence>
<feature type="region of interest" description="Disordered" evidence="4">
    <location>
        <begin position="52"/>
        <end position="112"/>
    </location>
</feature>
<comment type="similarity">
    <text evidence="1">Belongs to the serine-aspartate repeat-containing protein (SDr) family.</text>
</comment>
<dbReference type="InterPro" id="IPR013783">
    <property type="entry name" value="Ig-like_fold"/>
</dbReference>
<feature type="compositionally biased region" description="Basic and acidic residues" evidence="4">
    <location>
        <begin position="625"/>
        <end position="647"/>
    </location>
</feature>
<feature type="transmembrane region" description="Helical" evidence="5">
    <location>
        <begin position="21"/>
        <end position="42"/>
    </location>
</feature>
<feature type="compositionally biased region" description="Pro residues" evidence="4">
    <location>
        <begin position="558"/>
        <end position="579"/>
    </location>
</feature>
<accession>A0AA37IZ49</accession>